<reference evidence="1 2" key="1">
    <citation type="journal article" date="2015" name="Sci. Rep.">
        <title>The power of single molecule real-time sequencing technology in the de novo assembly of a eukaryotic genome.</title>
        <authorList>
            <person name="Sakai H."/>
            <person name="Naito K."/>
            <person name="Ogiso-Tanaka E."/>
            <person name="Takahashi Y."/>
            <person name="Iseki K."/>
            <person name="Muto C."/>
            <person name="Satou K."/>
            <person name="Teruya K."/>
            <person name="Shiroma A."/>
            <person name="Shimoji M."/>
            <person name="Hirano T."/>
            <person name="Itoh T."/>
            <person name="Kaga A."/>
            <person name="Tomooka N."/>
        </authorList>
    </citation>
    <scope>NUCLEOTIDE SEQUENCE [LARGE SCALE GENOMIC DNA]</scope>
    <source>
        <strain evidence="2">cv. Shumari</strain>
    </source>
</reference>
<dbReference type="Gene3D" id="3.10.10.10">
    <property type="entry name" value="HIV Type 1 Reverse Transcriptase, subunit A, domain 1"/>
    <property type="match status" value="1"/>
</dbReference>
<keyword evidence="2" id="KW-1185">Reference proteome</keyword>
<evidence type="ECO:0000313" key="1">
    <source>
        <dbReference type="EMBL" id="BAT99412.1"/>
    </source>
</evidence>
<gene>
    <name evidence="1" type="primary">Vigan.10G084500</name>
    <name evidence="1" type="ORF">VIGAN_10084500</name>
</gene>
<dbReference type="AlphaFoldDB" id="A0A0S3T2N5"/>
<dbReference type="SUPFAM" id="SSF56672">
    <property type="entry name" value="DNA/RNA polymerases"/>
    <property type="match status" value="1"/>
</dbReference>
<organism evidence="1 2">
    <name type="scientific">Vigna angularis var. angularis</name>
    <dbReference type="NCBI Taxonomy" id="157739"/>
    <lineage>
        <taxon>Eukaryota</taxon>
        <taxon>Viridiplantae</taxon>
        <taxon>Streptophyta</taxon>
        <taxon>Embryophyta</taxon>
        <taxon>Tracheophyta</taxon>
        <taxon>Spermatophyta</taxon>
        <taxon>Magnoliopsida</taxon>
        <taxon>eudicotyledons</taxon>
        <taxon>Gunneridae</taxon>
        <taxon>Pentapetalae</taxon>
        <taxon>rosids</taxon>
        <taxon>fabids</taxon>
        <taxon>Fabales</taxon>
        <taxon>Fabaceae</taxon>
        <taxon>Papilionoideae</taxon>
        <taxon>50 kb inversion clade</taxon>
        <taxon>NPAAA clade</taxon>
        <taxon>indigoferoid/millettioid clade</taxon>
        <taxon>Phaseoleae</taxon>
        <taxon>Vigna</taxon>
    </lineage>
</organism>
<dbReference type="EMBL" id="AP015043">
    <property type="protein sequence ID" value="BAT99412.1"/>
    <property type="molecule type" value="Genomic_DNA"/>
</dbReference>
<dbReference type="InterPro" id="IPR043502">
    <property type="entry name" value="DNA/RNA_pol_sf"/>
</dbReference>
<sequence length="78" mass="9019">MHRILLEDEAKPVRQPQRRQNPVIMDVIKKEVTKLLQAGIIYPISDSQWVSPIHVVPKKTGLTVVKNERDELIPTRVQ</sequence>
<name>A0A0S3T2N5_PHAAN</name>
<dbReference type="InterPro" id="IPR053134">
    <property type="entry name" value="RNA-dir_DNA_polymerase"/>
</dbReference>
<dbReference type="PANTHER" id="PTHR24559">
    <property type="entry name" value="TRANSPOSON TY3-I GAG-POL POLYPROTEIN"/>
    <property type="match status" value="1"/>
</dbReference>
<dbReference type="PANTHER" id="PTHR24559:SF449">
    <property type="entry name" value="RNA-DIRECTED DNA POLYMERASE"/>
    <property type="match status" value="1"/>
</dbReference>
<evidence type="ECO:0000313" key="2">
    <source>
        <dbReference type="Proteomes" id="UP000291084"/>
    </source>
</evidence>
<evidence type="ECO:0008006" key="3">
    <source>
        <dbReference type="Google" id="ProtNLM"/>
    </source>
</evidence>
<dbReference type="Proteomes" id="UP000291084">
    <property type="component" value="Chromosome 10"/>
</dbReference>
<protein>
    <recommendedName>
        <fullName evidence="3">Reverse transcriptase domain-containing protein</fullName>
    </recommendedName>
</protein>
<proteinExistence type="predicted"/>
<dbReference type="OrthoDB" id="1432245at2759"/>
<feature type="non-terminal residue" evidence="1">
    <location>
        <position position="78"/>
    </location>
</feature>
<accession>A0A0S3T2N5</accession>